<evidence type="ECO:0000259" key="1">
    <source>
        <dbReference type="Pfam" id="PF07593"/>
    </source>
</evidence>
<evidence type="ECO:0000313" key="2">
    <source>
        <dbReference type="EMBL" id="MBW2936861.1"/>
    </source>
</evidence>
<protein>
    <submittedName>
        <fullName evidence="2">VCBS repeat-containing protein</fullName>
    </submittedName>
</protein>
<dbReference type="PROSITE" id="PS51257">
    <property type="entry name" value="PROKAR_LIPOPROTEIN"/>
    <property type="match status" value="1"/>
</dbReference>
<organism evidence="2 3">
    <name type="scientific">Halomarinibacterium sedimenti</name>
    <dbReference type="NCBI Taxonomy" id="2857106"/>
    <lineage>
        <taxon>Bacteria</taxon>
        <taxon>Pseudomonadati</taxon>
        <taxon>Bacteroidota</taxon>
        <taxon>Flavobacteriia</taxon>
        <taxon>Flavobacteriales</taxon>
        <taxon>Flavobacteriaceae</taxon>
        <taxon>Halomarinibacterium</taxon>
    </lineage>
</organism>
<comment type="caution">
    <text evidence="2">The sequence shown here is derived from an EMBL/GenBank/DDBJ whole genome shotgun (WGS) entry which is preliminary data.</text>
</comment>
<dbReference type="Proteomes" id="UP001138686">
    <property type="component" value="Unassembled WGS sequence"/>
</dbReference>
<dbReference type="PANTHER" id="PTHR16026:SF0">
    <property type="entry name" value="CARTILAGE ACIDIC PROTEIN 1"/>
    <property type="match status" value="1"/>
</dbReference>
<gene>
    <name evidence="2" type="ORF">KXJ69_02015</name>
</gene>
<dbReference type="EMBL" id="JAHWDP010000001">
    <property type="protein sequence ID" value="MBW2936861.1"/>
    <property type="molecule type" value="Genomic_DNA"/>
</dbReference>
<evidence type="ECO:0000313" key="3">
    <source>
        <dbReference type="Proteomes" id="UP001138686"/>
    </source>
</evidence>
<dbReference type="Pfam" id="PF07593">
    <property type="entry name" value="UnbV_ASPIC"/>
    <property type="match status" value="1"/>
</dbReference>
<keyword evidence="3" id="KW-1185">Reference proteome</keyword>
<dbReference type="InterPro" id="IPR011519">
    <property type="entry name" value="UnbV_ASPIC"/>
</dbReference>
<dbReference type="InterPro" id="IPR027039">
    <property type="entry name" value="Crtac1"/>
</dbReference>
<accession>A0A9X1FLU5</accession>
<name>A0A9X1FLU5_9FLAO</name>
<reference evidence="2" key="1">
    <citation type="submission" date="2021-07" db="EMBL/GenBank/DDBJ databases">
        <title>Aureisphaera sp. CAU 1614 isolated from sea sediment.</title>
        <authorList>
            <person name="Kim W."/>
        </authorList>
    </citation>
    <scope>NUCLEOTIDE SEQUENCE</scope>
    <source>
        <strain evidence="2">CAU 1614</strain>
    </source>
</reference>
<dbReference type="AlphaFoldDB" id="A0A9X1FLU5"/>
<dbReference type="InterPro" id="IPR013517">
    <property type="entry name" value="FG-GAP"/>
</dbReference>
<dbReference type="RefSeq" id="WP_219050761.1">
    <property type="nucleotide sequence ID" value="NZ_JAHWDP010000001.1"/>
</dbReference>
<proteinExistence type="predicted"/>
<feature type="domain" description="ASPIC/UnbV" evidence="1">
    <location>
        <begin position="528"/>
        <end position="594"/>
    </location>
</feature>
<dbReference type="PANTHER" id="PTHR16026">
    <property type="entry name" value="CARTILAGE ACIDIC PROTEIN 1"/>
    <property type="match status" value="1"/>
</dbReference>
<dbReference type="Pfam" id="PF13517">
    <property type="entry name" value="FG-GAP_3"/>
    <property type="match status" value="6"/>
</dbReference>
<sequence>MTTQKILLFILLFVIFGCSKKENTLFVSLSPSKTGINFENKIESSVNLNILNYIYYYNGAGVASADFNNDGLIDLYFTANQSDDKLFLNKGDFQFEDISKEAGINNEKGWTNGVSIVDINQDGWMDIYICKTGNYLNVKGHNLLFINQGISNNGHPTFKEEASQYGLDFIRFSTQASFFDYDLDGDLDMYLLNHSTNPNQNYGKGSMRNIPNKESGDKLFENKDGLFEDVSEVSGIFQSKFSYGLGVSVSDVNNDGFPDIYISNDFFENDYLYINQGDKTFKEVIHSENSPIGHTTHYSMGNDIADINNDGFTDIISVDMLPEELKTYKTSGTEFNYQNYSNYVKNGYAYQFMQNTLQLNNGNGSFSETGYLSGIAATEWSWSPLIADFDNDGLHDIYITNGILGATNDMDFINFIANDNIQKSLGKNMSEKEMEFIKKIPEKKTANYFFRNTKNNQFEDVSEAWSIETPSFSNGACYADLDNDGDLDLIVNNVNEPAFVLENKQNESPQKRNYLKVTFEGSQTNRYGIGAKVIVYSGNQKVLKENYTTRGYLSAVAPQLHFGMDTIKKIDSIHVVWTNKSFESIKNVEANQTLQFVQKNANGDYYRIFKSQSNVLLTQVDTPLPYSHKENTNIEFNRNPLIPFSTANEGPGVSVADINNDGLEDIFLSGAKGQESHLYLQNKEGKFEMQQKELFQEDILNEDVSHVFFDANNDGFKDLLVVSGGNEFREGKALSPRFYRNEKGVFRKDSTQFKNVFVNASKVTTIDFDNDSFLDVCITSNVVPQKFGYTPKQYVFKNDGKGNFVDVTELYGNEFMNIGNCNDIIWVDLNNDTFKDAIVVGDWMPISVFINDGKKLTLQKGNVLDATNGFWNTIKAADFDNDGDIDLVAGNWGLNSRLKASHKEPITLYKTDFDNNGFEETVVTYFYKGTETTVASKEELSKQMPFLNKQYLSFNDFANATVKEVFLEEKLNNSLQKKVYELASCYFENTGNNTFKKHTLPFGAQVSSVNDIWVEDVNNDGNLDLLLVGNNFEISTQLSRLDASRGVLLINDGKANFTEKKDEKFMLSGACRSIEKLTIKSETYLIITRNNNTPLFLKKN</sequence>